<dbReference type="KEGG" id="apro:F751_0074"/>
<dbReference type="EMBL" id="APJO01001188">
    <property type="protein sequence ID" value="KFM22534.1"/>
    <property type="molecule type" value="Genomic_DNA"/>
</dbReference>
<keyword evidence="2" id="KW-1185">Reference proteome</keyword>
<dbReference type="Proteomes" id="UP000028924">
    <property type="component" value="Unassembled WGS sequence"/>
</dbReference>
<dbReference type="RefSeq" id="XP_011401556.1">
    <property type="nucleotide sequence ID" value="XM_011403254.1"/>
</dbReference>
<comment type="caution">
    <text evidence="1">The sequence shown here is derived from an EMBL/GenBank/DDBJ whole genome shotgun (WGS) entry which is preliminary data.</text>
</comment>
<evidence type="ECO:0000313" key="2">
    <source>
        <dbReference type="Proteomes" id="UP000028924"/>
    </source>
</evidence>
<accession>A0A087S9Y0</accession>
<evidence type="ECO:0000313" key="1">
    <source>
        <dbReference type="EMBL" id="KFM22534.1"/>
    </source>
</evidence>
<protein>
    <submittedName>
        <fullName evidence="1">Uncharacterized protein</fullName>
    </submittedName>
</protein>
<dbReference type="AlphaFoldDB" id="A0A087S9Y0"/>
<gene>
    <name evidence="1" type="ORF">F751_0074</name>
</gene>
<organism evidence="1 2">
    <name type="scientific">Auxenochlorella protothecoides</name>
    <name type="common">Green microalga</name>
    <name type="synonym">Chlorella protothecoides</name>
    <dbReference type="NCBI Taxonomy" id="3075"/>
    <lineage>
        <taxon>Eukaryota</taxon>
        <taxon>Viridiplantae</taxon>
        <taxon>Chlorophyta</taxon>
        <taxon>core chlorophytes</taxon>
        <taxon>Trebouxiophyceae</taxon>
        <taxon>Chlorellales</taxon>
        <taxon>Chlorellaceae</taxon>
        <taxon>Auxenochlorella</taxon>
    </lineage>
</organism>
<name>A0A087S9Y0_AUXPR</name>
<proteinExistence type="predicted"/>
<reference evidence="1 2" key="1">
    <citation type="journal article" date="2014" name="BMC Genomics">
        <title>Oil accumulation mechanisms of the oleaginous microalga Chlorella protothecoides revealed through its genome, transcriptomes, and proteomes.</title>
        <authorList>
            <person name="Gao C."/>
            <person name="Wang Y."/>
            <person name="Shen Y."/>
            <person name="Yan D."/>
            <person name="He X."/>
            <person name="Dai J."/>
            <person name="Wu Q."/>
        </authorList>
    </citation>
    <scope>NUCLEOTIDE SEQUENCE [LARGE SCALE GENOMIC DNA]</scope>
    <source>
        <strain evidence="1 2">0710</strain>
    </source>
</reference>
<dbReference type="GeneID" id="23611465"/>
<sequence>MIPASDTQLSFHAHAAPPALVNLISISFWDGGRNRSGPRSCCLSQHQLVFPLLLLPASYQPSLEKPKHAEVGGHT</sequence>